<gene>
    <name evidence="1" type="ORF">DEO72_LG11g1484</name>
</gene>
<organism evidence="1 2">
    <name type="scientific">Vigna unguiculata</name>
    <name type="common">Cowpea</name>
    <dbReference type="NCBI Taxonomy" id="3917"/>
    <lineage>
        <taxon>Eukaryota</taxon>
        <taxon>Viridiplantae</taxon>
        <taxon>Streptophyta</taxon>
        <taxon>Embryophyta</taxon>
        <taxon>Tracheophyta</taxon>
        <taxon>Spermatophyta</taxon>
        <taxon>Magnoliopsida</taxon>
        <taxon>eudicotyledons</taxon>
        <taxon>Gunneridae</taxon>
        <taxon>Pentapetalae</taxon>
        <taxon>rosids</taxon>
        <taxon>fabids</taxon>
        <taxon>Fabales</taxon>
        <taxon>Fabaceae</taxon>
        <taxon>Papilionoideae</taxon>
        <taxon>50 kb inversion clade</taxon>
        <taxon>NPAAA clade</taxon>
        <taxon>indigoferoid/millettioid clade</taxon>
        <taxon>Phaseoleae</taxon>
        <taxon>Vigna</taxon>
    </lineage>
</organism>
<dbReference type="AlphaFoldDB" id="A0A4D6NL03"/>
<protein>
    <submittedName>
        <fullName evidence="1">Uncharacterized protein</fullName>
    </submittedName>
</protein>
<name>A0A4D6NL03_VIGUN</name>
<proteinExistence type="predicted"/>
<evidence type="ECO:0000313" key="2">
    <source>
        <dbReference type="Proteomes" id="UP000501690"/>
    </source>
</evidence>
<evidence type="ECO:0000313" key="1">
    <source>
        <dbReference type="EMBL" id="QCE14483.1"/>
    </source>
</evidence>
<accession>A0A4D6NL03</accession>
<sequence length="235" mass="25455">MYFGLGYSGTEAYKEAVAFLQFRPTILPRVNAKPVPKFATSHCSPSSLSENFVRDGCILIFVFSCGGVWFVIGEGGVLAAHGKGVIWWSLSSFVCGGDGGGVARNSGLKLSFEQRWRCWISRSLGSTGSWWFVVVAFRPVRVVVSCSFSGSEGLAATAFADDLGGEDERNSANGGASEVPLWLRVPGNRDRKVPPMASVDTRGQKPPFFASPQYASVLEPEQNIKNNRGQKLLLH</sequence>
<keyword evidence="2" id="KW-1185">Reference proteome</keyword>
<dbReference type="Proteomes" id="UP000501690">
    <property type="component" value="Linkage Group LG11"/>
</dbReference>
<reference evidence="1 2" key="1">
    <citation type="submission" date="2019-04" db="EMBL/GenBank/DDBJ databases">
        <title>An improved genome assembly and genetic linkage map for asparagus bean, Vigna unguiculata ssp. sesquipedialis.</title>
        <authorList>
            <person name="Xia Q."/>
            <person name="Zhang R."/>
            <person name="Dong Y."/>
        </authorList>
    </citation>
    <scope>NUCLEOTIDE SEQUENCE [LARGE SCALE GENOMIC DNA]</scope>
    <source>
        <tissue evidence="1">Leaf</tissue>
    </source>
</reference>
<dbReference type="EMBL" id="CP039355">
    <property type="protein sequence ID" value="QCE14483.1"/>
    <property type="molecule type" value="Genomic_DNA"/>
</dbReference>